<evidence type="ECO:0000256" key="12">
    <source>
        <dbReference type="PROSITE-ProRule" id="PRU10141"/>
    </source>
</evidence>
<dbReference type="GO" id="GO:0051321">
    <property type="term" value="P:meiotic cell cycle"/>
    <property type="evidence" value="ECO:0007669"/>
    <property type="project" value="TreeGrafter"/>
</dbReference>
<evidence type="ECO:0000256" key="9">
    <source>
        <dbReference type="ARBA" id="ARBA00023306"/>
    </source>
</evidence>
<sequence length="145" mass="16568">MTTETELIFSPERTSNNSFHIFSSKKTSRRGAALHQPPKPVSCRVFRYFTPAAAIKPSNAVSVSTDSYGVVLESPFYTKSNTSTYWDQCFEHVECIGRGSFAEVYKVRNKDDNQLYAIKRSLTKFRGKSDRDQKLKEVRFHEALA</sequence>
<dbReference type="InterPro" id="IPR050339">
    <property type="entry name" value="CC_SR_Kinase"/>
</dbReference>
<evidence type="ECO:0000256" key="10">
    <source>
        <dbReference type="ARBA" id="ARBA00047899"/>
    </source>
</evidence>
<organism evidence="15 16">
    <name type="scientific">Adineta steineri</name>
    <dbReference type="NCBI Taxonomy" id="433720"/>
    <lineage>
        <taxon>Eukaryota</taxon>
        <taxon>Metazoa</taxon>
        <taxon>Spiralia</taxon>
        <taxon>Gnathifera</taxon>
        <taxon>Rotifera</taxon>
        <taxon>Eurotatoria</taxon>
        <taxon>Bdelloidea</taxon>
        <taxon>Adinetida</taxon>
        <taxon>Adinetidae</taxon>
        <taxon>Adineta</taxon>
    </lineage>
</organism>
<comment type="caution">
    <text evidence="15">The sequence shown here is derived from an EMBL/GenBank/DDBJ whole genome shotgun (WGS) entry which is preliminary data.</text>
</comment>
<dbReference type="GO" id="GO:0005524">
    <property type="term" value="F:ATP binding"/>
    <property type="evidence" value="ECO:0007669"/>
    <property type="project" value="UniProtKB-UniRule"/>
</dbReference>
<dbReference type="GO" id="GO:0110031">
    <property type="term" value="P:negative regulation of G2/MI transition of meiotic cell cycle"/>
    <property type="evidence" value="ECO:0007669"/>
    <property type="project" value="TreeGrafter"/>
</dbReference>
<protein>
    <recommendedName>
        <fullName evidence="1">non-specific serine/threonine protein kinase</fullName>
        <ecNumber evidence="1">2.7.11.1</ecNumber>
    </recommendedName>
</protein>
<dbReference type="PANTHER" id="PTHR11042:SF183">
    <property type="entry name" value="MEMBRANE-ASSOCIATED TYROSINE- AND THREONINE-SPECIFIC CDC2-INHIBITORY KINASE"/>
    <property type="match status" value="1"/>
</dbReference>
<keyword evidence="7 12" id="KW-0067">ATP-binding</keyword>
<evidence type="ECO:0000256" key="1">
    <source>
        <dbReference type="ARBA" id="ARBA00012513"/>
    </source>
</evidence>
<dbReference type="EMBL" id="CAJNOM010003976">
    <property type="protein sequence ID" value="CAF1651268.1"/>
    <property type="molecule type" value="Genomic_DNA"/>
</dbReference>
<dbReference type="GO" id="GO:0046872">
    <property type="term" value="F:metal ion binding"/>
    <property type="evidence" value="ECO:0007669"/>
    <property type="project" value="UniProtKB-KW"/>
</dbReference>
<proteinExistence type="predicted"/>
<feature type="domain" description="Protein kinase" evidence="13">
    <location>
        <begin position="90"/>
        <end position="145"/>
    </location>
</feature>
<feature type="binding site" evidence="12">
    <location>
        <position position="119"/>
    </location>
    <ligand>
        <name>ATP</name>
        <dbReference type="ChEBI" id="CHEBI:30616"/>
    </ligand>
</feature>
<dbReference type="Proteomes" id="UP000663832">
    <property type="component" value="Unassembled WGS sequence"/>
</dbReference>
<keyword evidence="9" id="KW-0131">Cell cycle</keyword>
<comment type="catalytic activity">
    <reaction evidence="10">
        <text>L-threonyl-[protein] + ATP = O-phospho-L-threonyl-[protein] + ADP + H(+)</text>
        <dbReference type="Rhea" id="RHEA:46608"/>
        <dbReference type="Rhea" id="RHEA-COMP:11060"/>
        <dbReference type="Rhea" id="RHEA-COMP:11605"/>
        <dbReference type="ChEBI" id="CHEBI:15378"/>
        <dbReference type="ChEBI" id="CHEBI:30013"/>
        <dbReference type="ChEBI" id="CHEBI:30616"/>
        <dbReference type="ChEBI" id="CHEBI:61977"/>
        <dbReference type="ChEBI" id="CHEBI:456216"/>
        <dbReference type="EC" id="2.7.11.1"/>
    </reaction>
</comment>
<evidence type="ECO:0000256" key="3">
    <source>
        <dbReference type="ARBA" id="ARBA00022679"/>
    </source>
</evidence>
<dbReference type="InterPro" id="IPR011009">
    <property type="entry name" value="Kinase-like_dom_sf"/>
</dbReference>
<evidence type="ECO:0000313" key="14">
    <source>
        <dbReference type="EMBL" id="CAF1524092.1"/>
    </source>
</evidence>
<accession>A0A816EUV6</accession>
<dbReference type="OrthoDB" id="5337378at2759"/>
<keyword evidence="6" id="KW-0418">Kinase</keyword>
<evidence type="ECO:0000256" key="7">
    <source>
        <dbReference type="ARBA" id="ARBA00022840"/>
    </source>
</evidence>
<dbReference type="GO" id="GO:0004674">
    <property type="term" value="F:protein serine/threonine kinase activity"/>
    <property type="evidence" value="ECO:0007669"/>
    <property type="project" value="UniProtKB-KW"/>
</dbReference>
<dbReference type="PANTHER" id="PTHR11042">
    <property type="entry name" value="EUKARYOTIC TRANSLATION INITIATION FACTOR 2-ALPHA KINASE EIF2-ALPHA KINASE -RELATED"/>
    <property type="match status" value="1"/>
</dbReference>
<comment type="catalytic activity">
    <reaction evidence="11">
        <text>L-seryl-[protein] + ATP = O-phospho-L-seryl-[protein] + ADP + H(+)</text>
        <dbReference type="Rhea" id="RHEA:17989"/>
        <dbReference type="Rhea" id="RHEA-COMP:9863"/>
        <dbReference type="Rhea" id="RHEA-COMP:11604"/>
        <dbReference type="ChEBI" id="CHEBI:15378"/>
        <dbReference type="ChEBI" id="CHEBI:29999"/>
        <dbReference type="ChEBI" id="CHEBI:30616"/>
        <dbReference type="ChEBI" id="CHEBI:83421"/>
        <dbReference type="ChEBI" id="CHEBI:456216"/>
        <dbReference type="EC" id="2.7.11.1"/>
    </reaction>
</comment>
<dbReference type="EMBL" id="CAJNOI010003612">
    <property type="protein sequence ID" value="CAF1524092.1"/>
    <property type="molecule type" value="Genomic_DNA"/>
</dbReference>
<dbReference type="Proteomes" id="UP000663877">
    <property type="component" value="Unassembled WGS sequence"/>
</dbReference>
<evidence type="ECO:0000256" key="2">
    <source>
        <dbReference type="ARBA" id="ARBA00022527"/>
    </source>
</evidence>
<dbReference type="InterPro" id="IPR017441">
    <property type="entry name" value="Protein_kinase_ATP_BS"/>
</dbReference>
<evidence type="ECO:0000259" key="13">
    <source>
        <dbReference type="PROSITE" id="PS50011"/>
    </source>
</evidence>
<keyword evidence="2" id="KW-0723">Serine/threonine-protein kinase</keyword>
<dbReference type="SUPFAM" id="SSF56112">
    <property type="entry name" value="Protein kinase-like (PK-like)"/>
    <property type="match status" value="1"/>
</dbReference>
<dbReference type="PROSITE" id="PS50011">
    <property type="entry name" value="PROTEIN_KINASE_DOM"/>
    <property type="match status" value="1"/>
</dbReference>
<dbReference type="GO" id="GO:0005737">
    <property type="term" value="C:cytoplasm"/>
    <property type="evidence" value="ECO:0007669"/>
    <property type="project" value="TreeGrafter"/>
</dbReference>
<feature type="non-terminal residue" evidence="15">
    <location>
        <position position="1"/>
    </location>
</feature>
<evidence type="ECO:0000256" key="11">
    <source>
        <dbReference type="ARBA" id="ARBA00048679"/>
    </source>
</evidence>
<name>A0A816EUV6_9BILA</name>
<dbReference type="PROSITE" id="PS00107">
    <property type="entry name" value="PROTEIN_KINASE_ATP"/>
    <property type="match status" value="1"/>
</dbReference>
<gene>
    <name evidence="14" type="ORF">BJG266_LOCUS44467</name>
    <name evidence="15" type="ORF">QVE165_LOCUS61438</name>
</gene>
<dbReference type="AlphaFoldDB" id="A0A816EUV6"/>
<dbReference type="GO" id="GO:0005634">
    <property type="term" value="C:nucleus"/>
    <property type="evidence" value="ECO:0007669"/>
    <property type="project" value="TreeGrafter"/>
</dbReference>
<evidence type="ECO:0000313" key="16">
    <source>
        <dbReference type="Proteomes" id="UP000663832"/>
    </source>
</evidence>
<evidence type="ECO:0000256" key="8">
    <source>
        <dbReference type="ARBA" id="ARBA00022842"/>
    </source>
</evidence>
<dbReference type="EC" id="2.7.11.1" evidence="1"/>
<dbReference type="InterPro" id="IPR000719">
    <property type="entry name" value="Prot_kinase_dom"/>
</dbReference>
<evidence type="ECO:0000256" key="4">
    <source>
        <dbReference type="ARBA" id="ARBA00022723"/>
    </source>
</evidence>
<evidence type="ECO:0000256" key="5">
    <source>
        <dbReference type="ARBA" id="ARBA00022741"/>
    </source>
</evidence>
<keyword evidence="16" id="KW-1185">Reference proteome</keyword>
<evidence type="ECO:0000313" key="15">
    <source>
        <dbReference type="EMBL" id="CAF1651268.1"/>
    </source>
</evidence>
<reference evidence="15" key="1">
    <citation type="submission" date="2021-02" db="EMBL/GenBank/DDBJ databases">
        <authorList>
            <person name="Nowell W R."/>
        </authorList>
    </citation>
    <scope>NUCLEOTIDE SEQUENCE</scope>
</reference>
<keyword evidence="4" id="KW-0479">Metal-binding</keyword>
<keyword evidence="8" id="KW-0460">Magnesium</keyword>
<evidence type="ECO:0000256" key="6">
    <source>
        <dbReference type="ARBA" id="ARBA00022777"/>
    </source>
</evidence>
<keyword evidence="5 12" id="KW-0547">Nucleotide-binding</keyword>
<keyword evidence="3" id="KW-0808">Transferase</keyword>
<dbReference type="Gene3D" id="3.30.200.20">
    <property type="entry name" value="Phosphorylase Kinase, domain 1"/>
    <property type="match status" value="1"/>
</dbReference>